<feature type="compositionally biased region" description="Basic and acidic residues" evidence="1">
    <location>
        <begin position="203"/>
        <end position="214"/>
    </location>
</feature>
<dbReference type="OrthoDB" id="10320404at2759"/>
<reference evidence="2" key="1">
    <citation type="journal article" date="2013" name="Nature">
        <title>The genomes of four tapeworm species reveal adaptations to parasitism.</title>
        <authorList>
            <person name="Tsai I.J."/>
            <person name="Zarowiecki M."/>
            <person name="Holroyd N."/>
            <person name="Garciarrubio A."/>
            <person name="Sanchez-Flores A."/>
            <person name="Brooks K.L."/>
            <person name="Tracey A."/>
            <person name="Bobes R.J."/>
            <person name="Fragoso G."/>
            <person name="Sciutto E."/>
            <person name="Aslett M."/>
            <person name="Beasley H."/>
            <person name="Bennett H.M."/>
            <person name="Cai J."/>
            <person name="Camicia F."/>
            <person name="Clark R."/>
            <person name="Cucher M."/>
            <person name="De Silva N."/>
            <person name="Day T.A."/>
            <person name="Deplazes P."/>
            <person name="Estrada K."/>
            <person name="Fernandez C."/>
            <person name="Holland P.W."/>
            <person name="Hou J."/>
            <person name="Hu S."/>
            <person name="Huckvale T."/>
            <person name="Hung S.S."/>
            <person name="Kamenetzky L."/>
            <person name="Keane J.A."/>
            <person name="Kiss F."/>
            <person name="Koziol U."/>
            <person name="Lambert O."/>
            <person name="Liu K."/>
            <person name="Luo X."/>
            <person name="Luo Y."/>
            <person name="Macchiaroli N."/>
            <person name="Nichol S."/>
            <person name="Paps J."/>
            <person name="Parkinson J."/>
            <person name="Pouchkina-Stantcheva N."/>
            <person name="Riddiford N."/>
            <person name="Rosenzvit M."/>
            <person name="Salinas G."/>
            <person name="Wasmuth J.D."/>
            <person name="Zamanian M."/>
            <person name="Zheng Y."/>
            <person name="Cai X."/>
            <person name="Soberon X."/>
            <person name="Olson P.D."/>
            <person name="Laclette J.P."/>
            <person name="Brehm K."/>
            <person name="Berriman M."/>
            <person name="Garciarrubio A."/>
            <person name="Bobes R.J."/>
            <person name="Fragoso G."/>
            <person name="Sanchez-Flores A."/>
            <person name="Estrada K."/>
            <person name="Cevallos M.A."/>
            <person name="Morett E."/>
            <person name="Gonzalez V."/>
            <person name="Portillo T."/>
            <person name="Ochoa-Leyva A."/>
            <person name="Jose M.V."/>
            <person name="Sciutto E."/>
            <person name="Landa A."/>
            <person name="Jimenez L."/>
            <person name="Valdes V."/>
            <person name="Carrero J.C."/>
            <person name="Larralde C."/>
            <person name="Morales-Montor J."/>
            <person name="Limon-Lason J."/>
            <person name="Soberon X."/>
            <person name="Laclette J.P."/>
        </authorList>
    </citation>
    <scope>NUCLEOTIDE SEQUENCE [LARGE SCALE GENOMIC DNA]</scope>
</reference>
<evidence type="ECO:0000256" key="1">
    <source>
        <dbReference type="SAM" id="MobiDB-lite"/>
    </source>
</evidence>
<proteinExistence type="predicted"/>
<evidence type="ECO:0000313" key="3">
    <source>
        <dbReference type="Proteomes" id="UP000017246"/>
    </source>
</evidence>
<accession>A0A068YFN6</accession>
<feature type="compositionally biased region" description="Basic and acidic residues" evidence="1">
    <location>
        <begin position="223"/>
        <end position="233"/>
    </location>
</feature>
<protein>
    <submittedName>
        <fullName evidence="2">Homeobox protein antennapedia type</fullName>
    </submittedName>
</protein>
<feature type="region of interest" description="Disordered" evidence="1">
    <location>
        <begin position="53"/>
        <end position="75"/>
    </location>
</feature>
<name>A0A068YFN6_ECHMU</name>
<feature type="region of interest" description="Disordered" evidence="1">
    <location>
        <begin position="203"/>
        <end position="233"/>
    </location>
</feature>
<keyword evidence="3" id="KW-1185">Reference proteome</keyword>
<keyword evidence="2" id="KW-0238">DNA-binding</keyword>
<dbReference type="AlphaFoldDB" id="A0A068YFN6"/>
<keyword evidence="2" id="KW-0371">Homeobox</keyword>
<sequence length="420" mass="49021">MITRLEKCTHILESRIHSMKAKIGRFIQRSMILFTLSQPEPVSTLPTLNSYGVNSDVDKQEEGPSPTNRLSGSLMPHQAKGTFFAASLMNETQVKDPKRGQLEVAGKGRRFDDRSVVKLGQGGKKGSSVDSLQLKLRSSTCQNKEGARGRSDKSSQIVLKLQEMEENRMRHLQESNARREQIRLAKLARLREVTDRAQKEIEEENRKMAQEAKERRLRKAERQKRTEALMAKEKADAAKSDNFRRYLRLKYHGFFPWMRYMQQFRDNVVRACQSNLLRLQRAPFQAWLKVTRWNSTRKHAIASASYFRMLSSKVLSNFMQAVTLRQLAMLNASNFYDQSLLKKYMQNWIVHYKQVEEENLVKSEMAVNHFSRTIQRRCFLQMLQYVSISKADRERERRLANLRLKVLQIVPDFQPCVSVE</sequence>
<organism evidence="2 3">
    <name type="scientific">Echinococcus multilocularis</name>
    <name type="common">Fox tapeworm</name>
    <dbReference type="NCBI Taxonomy" id="6211"/>
    <lineage>
        <taxon>Eukaryota</taxon>
        <taxon>Metazoa</taxon>
        <taxon>Spiralia</taxon>
        <taxon>Lophotrochozoa</taxon>
        <taxon>Platyhelminthes</taxon>
        <taxon>Cestoda</taxon>
        <taxon>Eucestoda</taxon>
        <taxon>Cyclophyllidea</taxon>
        <taxon>Taeniidae</taxon>
        <taxon>Echinococcus</taxon>
    </lineage>
</organism>
<gene>
    <name evidence="2" type="ORF">EmuJ_000984400</name>
</gene>
<evidence type="ECO:0000313" key="2">
    <source>
        <dbReference type="EMBL" id="CDS42145.1"/>
    </source>
</evidence>
<reference evidence="2" key="2">
    <citation type="submission" date="2015-11" db="EMBL/GenBank/DDBJ databases">
        <authorList>
            <person name="Zhang Y."/>
            <person name="Guo Z."/>
        </authorList>
    </citation>
    <scope>NUCLEOTIDE SEQUENCE</scope>
</reference>
<dbReference type="Proteomes" id="UP000017246">
    <property type="component" value="Unassembled WGS sequence"/>
</dbReference>
<dbReference type="OMA" id="QNKEGAR"/>
<dbReference type="GO" id="GO:0003677">
    <property type="term" value="F:DNA binding"/>
    <property type="evidence" value="ECO:0007669"/>
    <property type="project" value="UniProtKB-KW"/>
</dbReference>
<dbReference type="EMBL" id="LN902842">
    <property type="protein sequence ID" value="CDS42145.1"/>
    <property type="molecule type" value="Genomic_DNA"/>
</dbReference>